<feature type="region of interest" description="C-terminal hotdog fold" evidence="1">
    <location>
        <begin position="1"/>
        <end position="133"/>
    </location>
</feature>
<feature type="domain" description="PKS/mFAS DH" evidence="2">
    <location>
        <begin position="1"/>
        <end position="133"/>
    </location>
</feature>
<protein>
    <recommendedName>
        <fullName evidence="2">PKS/mFAS DH domain-containing protein</fullName>
    </recommendedName>
</protein>
<feature type="region of interest" description="N-terminal hotdog fold" evidence="1">
    <location>
        <position position="1"/>
    </location>
</feature>
<dbReference type="Gene3D" id="3.10.129.110">
    <property type="entry name" value="Polyketide synthase dehydratase"/>
    <property type="match status" value="1"/>
</dbReference>
<dbReference type="EMBL" id="CACVKT020004777">
    <property type="protein sequence ID" value="CAC5391504.1"/>
    <property type="molecule type" value="Genomic_DNA"/>
</dbReference>
<reference evidence="3 4" key="1">
    <citation type="submission" date="2020-06" db="EMBL/GenBank/DDBJ databases">
        <authorList>
            <person name="Li R."/>
            <person name="Bekaert M."/>
        </authorList>
    </citation>
    <scope>NUCLEOTIDE SEQUENCE [LARGE SCALE GENOMIC DNA]</scope>
    <source>
        <strain evidence="4">wild</strain>
    </source>
</reference>
<sequence length="356" mass="40784">MLGFEYGESLAIIGDCLKSDCEYIAEINLPSSVACCLNSHSLHPAILDGALQTVALCYTQTQDYQLKDKPIPVGISSLKVYRPMEPKMYIIGKKMKSNLSATTMNLFIISECGNIVVEIKGYEVKNIAYGITQETVLDKMYKIVWKPGANSQEEKTERQNIFSITFTNDAKQILENVFKDENHYIVSLPFDYDRITIQELLEVLFKYIETKLERMENISHILFFPGLTCRSIDQSTDEIFAAVKASCVILVRLIQHLVKERIGEIPTYIITKQTQMKAKHEDDSCVNVIGSELWGMVRCILRERIFSTLRLIDYETETDLFLLKEIVFKSNSGELQNTPEFKLEGQRLYSNQICKF</sequence>
<comment type="caution">
    <text evidence="1">Lacks conserved residue(s) required for the propagation of feature annotation.</text>
</comment>
<evidence type="ECO:0000259" key="2">
    <source>
        <dbReference type="PROSITE" id="PS52019"/>
    </source>
</evidence>
<dbReference type="InterPro" id="IPR042104">
    <property type="entry name" value="PKS_dehydratase_sf"/>
</dbReference>
<evidence type="ECO:0000256" key="1">
    <source>
        <dbReference type="PROSITE-ProRule" id="PRU01363"/>
    </source>
</evidence>
<evidence type="ECO:0000313" key="4">
    <source>
        <dbReference type="Proteomes" id="UP000507470"/>
    </source>
</evidence>
<gene>
    <name evidence="3" type="ORF">MCOR_26513</name>
</gene>
<dbReference type="Gene3D" id="3.40.50.720">
    <property type="entry name" value="NAD(P)-binding Rossmann-like Domain"/>
    <property type="match status" value="1"/>
</dbReference>
<name>A0A6J8C8V2_MYTCO</name>
<dbReference type="InterPro" id="IPR049900">
    <property type="entry name" value="PKS_mFAS_DH"/>
</dbReference>
<organism evidence="3 4">
    <name type="scientific">Mytilus coruscus</name>
    <name type="common">Sea mussel</name>
    <dbReference type="NCBI Taxonomy" id="42192"/>
    <lineage>
        <taxon>Eukaryota</taxon>
        <taxon>Metazoa</taxon>
        <taxon>Spiralia</taxon>
        <taxon>Lophotrochozoa</taxon>
        <taxon>Mollusca</taxon>
        <taxon>Bivalvia</taxon>
        <taxon>Autobranchia</taxon>
        <taxon>Pteriomorphia</taxon>
        <taxon>Mytilida</taxon>
        <taxon>Mytiloidea</taxon>
        <taxon>Mytilidae</taxon>
        <taxon>Mytilinae</taxon>
        <taxon>Mytilus</taxon>
    </lineage>
</organism>
<dbReference type="SUPFAM" id="SSF51735">
    <property type="entry name" value="NAD(P)-binding Rossmann-fold domains"/>
    <property type="match status" value="1"/>
</dbReference>
<dbReference type="AlphaFoldDB" id="A0A6J8C8V2"/>
<dbReference type="PROSITE" id="PS52019">
    <property type="entry name" value="PKS_MFAS_DH"/>
    <property type="match status" value="1"/>
</dbReference>
<dbReference type="InterPro" id="IPR049551">
    <property type="entry name" value="PKS_DH_C"/>
</dbReference>
<accession>A0A6J8C8V2</accession>
<dbReference type="Pfam" id="PF14765">
    <property type="entry name" value="PS-DH"/>
    <property type="match status" value="1"/>
</dbReference>
<proteinExistence type="predicted"/>
<evidence type="ECO:0000313" key="3">
    <source>
        <dbReference type="EMBL" id="CAC5391504.1"/>
    </source>
</evidence>
<dbReference type="InterPro" id="IPR036291">
    <property type="entry name" value="NAD(P)-bd_dom_sf"/>
</dbReference>
<keyword evidence="4" id="KW-1185">Reference proteome</keyword>
<dbReference type="Proteomes" id="UP000507470">
    <property type="component" value="Unassembled WGS sequence"/>
</dbReference>
<dbReference type="OrthoDB" id="329835at2759"/>